<dbReference type="GO" id="GO:0016887">
    <property type="term" value="F:ATP hydrolysis activity"/>
    <property type="evidence" value="ECO:0007669"/>
    <property type="project" value="InterPro"/>
</dbReference>
<dbReference type="InterPro" id="IPR007730">
    <property type="entry name" value="SPOR-like_dom"/>
</dbReference>
<dbReference type="PANTHER" id="PTHR35894">
    <property type="entry name" value="GENERAL SECRETION PATHWAY PROTEIN A-RELATED"/>
    <property type="match status" value="1"/>
</dbReference>
<dbReference type="Proteomes" id="UP000002608">
    <property type="component" value="Chromosome"/>
</dbReference>
<dbReference type="AlphaFoldDB" id="A8GZ31"/>
<evidence type="ECO:0000313" key="4">
    <source>
        <dbReference type="EMBL" id="ABV85568.1"/>
    </source>
</evidence>
<feature type="region of interest" description="Disordered" evidence="1">
    <location>
        <begin position="375"/>
        <end position="395"/>
    </location>
</feature>
<dbReference type="PANTHER" id="PTHR35894:SF5">
    <property type="entry name" value="MU-LIKE PROPHAGE FLUMU DNA TRANSPOSITION PROTEIN B"/>
    <property type="match status" value="1"/>
</dbReference>
<proteinExistence type="predicted"/>
<sequence>MSFSAGSTLLPSQDALLHRLLHLSLYGEQLMVLTGEDGAGKTTLATALVNELENHSSALVICPKHCDSAEIRRKILIQLLSDPVFDDEIPLPECLLSTLDSLPAESCIVLDDAHLLPLDVWAECIVLSQMNLPGKVIKILMTSPIEFLNDVVGQLPESLLEQVLPINIEPLAQAEREGLYYTLLSRTEQQPFTPRDIVKNRLEQQLGTPKEVVNLLELALNGEQELPPKKSKLKVLIVTSALSIIALLAVWLLSDSNGSANVAAANKVEFALNTNEQFVVDNAFLIEYAERVLEDYSPISGSGEQGGVSHSVSAAADIESDVIEPAEVDELNESAGAKAVTTYGAKQASTFDVIEQPVKSARSQFSELRSDFIGKSSANGSEESSLTQQDEAADKRAQEVMPVEGYTLQLASVKRLDSLYNTLKKLKGIPQVKVARYKQRWVVLLGEFSSRKIAQEQSALLIAETGISAPWIRAWQNLSEYELQDVLPTREIQ</sequence>
<gene>
    <name evidence="4" type="ordered locus">Spea_0240</name>
</gene>
<reference evidence="4 5" key="1">
    <citation type="submission" date="2007-10" db="EMBL/GenBank/DDBJ databases">
        <title>Complete sequence of Shewanella pealeana ATCC 700345.</title>
        <authorList>
            <consortium name="US DOE Joint Genome Institute"/>
            <person name="Copeland A."/>
            <person name="Lucas S."/>
            <person name="Lapidus A."/>
            <person name="Barry K."/>
            <person name="Glavina del Rio T."/>
            <person name="Dalin E."/>
            <person name="Tice H."/>
            <person name="Pitluck S."/>
            <person name="Chertkov O."/>
            <person name="Brettin T."/>
            <person name="Bruce D."/>
            <person name="Detter J.C."/>
            <person name="Han C."/>
            <person name="Schmutz J."/>
            <person name="Larimer F."/>
            <person name="Land M."/>
            <person name="Hauser L."/>
            <person name="Kyrpides N."/>
            <person name="Kim E."/>
            <person name="Zhao J.-S.Z."/>
            <person name="Manno D."/>
            <person name="Hawari J."/>
            <person name="Richardson P."/>
        </authorList>
    </citation>
    <scope>NUCLEOTIDE SEQUENCE [LARGE SCALE GENOMIC DNA]</scope>
    <source>
        <strain evidence="5">ATCC 700345 / ANG-SQ1</strain>
    </source>
</reference>
<dbReference type="HOGENOM" id="CLU_564853_0_0_6"/>
<feature type="domain" description="SPOR" evidence="2">
    <location>
        <begin position="404"/>
        <end position="462"/>
    </location>
</feature>
<evidence type="ECO:0000313" key="5">
    <source>
        <dbReference type="Proteomes" id="UP000002608"/>
    </source>
</evidence>
<name>A8GZ31_SHEPA</name>
<dbReference type="InterPro" id="IPR052026">
    <property type="entry name" value="ExeA_AAA_ATPase_DNA-bind"/>
</dbReference>
<evidence type="ECO:0000259" key="3">
    <source>
        <dbReference type="Pfam" id="PF13401"/>
    </source>
</evidence>
<dbReference type="STRING" id="398579.Spea_0240"/>
<accession>A8GZ31</accession>
<dbReference type="Pfam" id="PF13401">
    <property type="entry name" value="AAA_22"/>
    <property type="match status" value="1"/>
</dbReference>
<dbReference type="KEGG" id="spl:Spea_0240"/>
<keyword evidence="5" id="KW-1185">Reference proteome</keyword>
<dbReference type="OrthoDB" id="6271962at2"/>
<evidence type="ECO:0000256" key="1">
    <source>
        <dbReference type="SAM" id="MobiDB-lite"/>
    </source>
</evidence>
<dbReference type="InterPro" id="IPR036680">
    <property type="entry name" value="SPOR-like_sf"/>
</dbReference>
<dbReference type="Gene3D" id="3.30.70.1070">
    <property type="entry name" value="Sporulation related repeat"/>
    <property type="match status" value="1"/>
</dbReference>
<dbReference type="Gene3D" id="3.40.50.300">
    <property type="entry name" value="P-loop containing nucleotide triphosphate hydrolases"/>
    <property type="match status" value="1"/>
</dbReference>
<feature type="domain" description="ORC1/DEAH AAA+ ATPase" evidence="3">
    <location>
        <begin position="27"/>
        <end position="140"/>
    </location>
</feature>
<dbReference type="eggNOG" id="COG3267">
    <property type="taxonomic scope" value="Bacteria"/>
</dbReference>
<evidence type="ECO:0000259" key="2">
    <source>
        <dbReference type="Pfam" id="PF05036"/>
    </source>
</evidence>
<dbReference type="Pfam" id="PF05036">
    <property type="entry name" value="SPOR"/>
    <property type="match status" value="1"/>
</dbReference>
<protein>
    <submittedName>
        <fullName evidence="4">Sporulation domain protein</fullName>
    </submittedName>
</protein>
<dbReference type="EMBL" id="CP000851">
    <property type="protein sequence ID" value="ABV85568.1"/>
    <property type="molecule type" value="Genomic_DNA"/>
</dbReference>
<dbReference type="SUPFAM" id="SSF52540">
    <property type="entry name" value="P-loop containing nucleoside triphosphate hydrolases"/>
    <property type="match status" value="1"/>
</dbReference>
<feature type="compositionally biased region" description="Polar residues" evidence="1">
    <location>
        <begin position="376"/>
        <end position="390"/>
    </location>
</feature>
<dbReference type="InterPro" id="IPR049945">
    <property type="entry name" value="AAA_22"/>
</dbReference>
<dbReference type="RefSeq" id="WP_012153509.1">
    <property type="nucleotide sequence ID" value="NC_009901.1"/>
</dbReference>
<dbReference type="InterPro" id="IPR027417">
    <property type="entry name" value="P-loop_NTPase"/>
</dbReference>
<dbReference type="GO" id="GO:0042834">
    <property type="term" value="F:peptidoglycan binding"/>
    <property type="evidence" value="ECO:0007669"/>
    <property type="project" value="InterPro"/>
</dbReference>
<organism evidence="4 5">
    <name type="scientific">Shewanella pealeana (strain ATCC 700345 / ANG-SQ1)</name>
    <dbReference type="NCBI Taxonomy" id="398579"/>
    <lineage>
        <taxon>Bacteria</taxon>
        <taxon>Pseudomonadati</taxon>
        <taxon>Pseudomonadota</taxon>
        <taxon>Gammaproteobacteria</taxon>
        <taxon>Alteromonadales</taxon>
        <taxon>Shewanellaceae</taxon>
        <taxon>Shewanella</taxon>
    </lineage>
</organism>